<protein>
    <recommendedName>
        <fullName evidence="9">6-pyruvoyl tetrahydrobiopterin synthase</fullName>
    </recommendedName>
</protein>
<evidence type="ECO:0000313" key="8">
    <source>
        <dbReference type="Proteomes" id="UP000196694"/>
    </source>
</evidence>
<dbReference type="InterPro" id="IPR038418">
    <property type="entry name" value="6-PTP_synth/QueD_sf"/>
</dbReference>
<dbReference type="PANTHER" id="PTHR12589:SF7">
    <property type="entry name" value="6-PYRUVOYL TETRAHYDROBIOPTERIN SYNTHASE"/>
    <property type="match status" value="1"/>
</dbReference>
<evidence type="ECO:0000256" key="3">
    <source>
        <dbReference type="ARBA" id="ARBA00022833"/>
    </source>
</evidence>
<dbReference type="GO" id="GO:0016829">
    <property type="term" value="F:lyase activity"/>
    <property type="evidence" value="ECO:0007669"/>
    <property type="project" value="UniProtKB-KW"/>
</dbReference>
<evidence type="ECO:0000256" key="2">
    <source>
        <dbReference type="ARBA" id="ARBA00022723"/>
    </source>
</evidence>
<dbReference type="Gene3D" id="3.30.479.10">
    <property type="entry name" value="6-pyruvoyl tetrahydropterin synthase/QueD"/>
    <property type="match status" value="1"/>
</dbReference>
<organism evidence="5 7">
    <name type="scientific">Pyrodictium delaneyi</name>
    <dbReference type="NCBI Taxonomy" id="1273541"/>
    <lineage>
        <taxon>Archaea</taxon>
        <taxon>Thermoproteota</taxon>
        <taxon>Thermoprotei</taxon>
        <taxon>Desulfurococcales</taxon>
        <taxon>Pyrodictiaceae</taxon>
        <taxon>Pyrodictium</taxon>
    </lineage>
</organism>
<dbReference type="STRING" id="1273541.Pyrde_1592"/>
<name>A0A0P0N4D1_9CREN</name>
<dbReference type="Proteomes" id="UP000058613">
    <property type="component" value="Chromosome"/>
</dbReference>
<comment type="cofactor">
    <cofactor evidence="1">
        <name>Zn(2+)</name>
        <dbReference type="ChEBI" id="CHEBI:29105"/>
    </cofactor>
</comment>
<sequence>MMPFGVCVSVWISAALRVESLGGSAAALHGHDYRVRVCVEGPLGADNTVIDHYVLERFLGECVRSLDHVYLNEVLGVKDATAELLVREVYKCLDSKLSKLASTSHDLQLVFVEACTATGYCSYYRNDVRFYAGE</sequence>
<dbReference type="GeneID" id="26099931"/>
<evidence type="ECO:0000313" key="5">
    <source>
        <dbReference type="EMBL" id="ALL01635.1"/>
    </source>
</evidence>
<dbReference type="Pfam" id="PF01242">
    <property type="entry name" value="PTPS"/>
    <property type="match status" value="1"/>
</dbReference>
<evidence type="ECO:0000313" key="7">
    <source>
        <dbReference type="Proteomes" id="UP000058613"/>
    </source>
</evidence>
<accession>A0A0P0N4D1</accession>
<keyword evidence="4" id="KW-0456">Lyase</keyword>
<evidence type="ECO:0000313" key="6">
    <source>
        <dbReference type="EMBL" id="OWJ55130.1"/>
    </source>
</evidence>
<reference evidence="5 7" key="1">
    <citation type="submission" date="2015-10" db="EMBL/GenBank/DDBJ databases">
        <title>Complete genome sequence of hyperthermophilic archaeon Pyrodictium delaneyi Su06.</title>
        <authorList>
            <person name="Jung J.-H."/>
            <person name="Lin J."/>
            <person name="Holden J.F."/>
            <person name="Park C.-S."/>
        </authorList>
    </citation>
    <scope>NUCLEOTIDE SEQUENCE [LARGE SCALE GENOMIC DNA]</scope>
    <source>
        <strain evidence="5 7">Su06</strain>
    </source>
</reference>
<keyword evidence="3" id="KW-0862">Zinc</keyword>
<gene>
    <name evidence="6" type="ORF">Pdsh_05460</name>
    <name evidence="5" type="ORF">Pyrde_1592</name>
</gene>
<dbReference type="OrthoDB" id="6529at2157"/>
<dbReference type="GO" id="GO:0046872">
    <property type="term" value="F:metal ion binding"/>
    <property type="evidence" value="ECO:0007669"/>
    <property type="project" value="UniProtKB-KW"/>
</dbReference>
<dbReference type="Proteomes" id="UP000196694">
    <property type="component" value="Unassembled WGS sequence"/>
</dbReference>
<dbReference type="EMBL" id="NCQP01000002">
    <property type="protein sequence ID" value="OWJ55130.1"/>
    <property type="molecule type" value="Genomic_DNA"/>
</dbReference>
<dbReference type="SUPFAM" id="SSF55620">
    <property type="entry name" value="Tetrahydrobiopterin biosynthesis enzymes-like"/>
    <property type="match status" value="1"/>
</dbReference>
<dbReference type="EMBL" id="CP013011">
    <property type="protein sequence ID" value="ALL01635.1"/>
    <property type="molecule type" value="Genomic_DNA"/>
</dbReference>
<proteinExistence type="predicted"/>
<evidence type="ECO:0008006" key="9">
    <source>
        <dbReference type="Google" id="ProtNLM"/>
    </source>
</evidence>
<dbReference type="PANTHER" id="PTHR12589">
    <property type="entry name" value="PYRUVOYL TETRAHYDROBIOPTERIN SYNTHASE"/>
    <property type="match status" value="1"/>
</dbReference>
<dbReference type="AlphaFoldDB" id="A0A0P0N4D1"/>
<dbReference type="RefSeq" id="WP_055409763.1">
    <property type="nucleotide sequence ID" value="NZ_CP013011.1"/>
</dbReference>
<keyword evidence="2" id="KW-0479">Metal-binding</keyword>
<evidence type="ECO:0000256" key="1">
    <source>
        <dbReference type="ARBA" id="ARBA00001947"/>
    </source>
</evidence>
<dbReference type="KEGG" id="pdl:Pyrde_1592"/>
<dbReference type="InterPro" id="IPR007115">
    <property type="entry name" value="6-PTP_synth/QueD"/>
</dbReference>
<reference evidence="6 8" key="2">
    <citation type="submission" date="2017-05" db="EMBL/GenBank/DDBJ databases">
        <title>The draft genome of the hyperthermophilic archaeon 'Pyrodictium delaneyi strain Hulk', an iron and nitrate reducer, reveals the capacity for sulfate reduction.</title>
        <authorList>
            <person name="Demey L.M."/>
            <person name="Miller C."/>
            <person name="Manzella M."/>
            <person name="Reguera G."/>
            <person name="Kashefi K."/>
        </authorList>
    </citation>
    <scope>NUCLEOTIDE SEQUENCE [LARGE SCALE GENOMIC DNA]</scope>
    <source>
        <strain evidence="6 8">Hulk</strain>
    </source>
</reference>
<evidence type="ECO:0000256" key="4">
    <source>
        <dbReference type="ARBA" id="ARBA00023239"/>
    </source>
</evidence>
<keyword evidence="8" id="KW-1185">Reference proteome</keyword>